<evidence type="ECO:0000256" key="7">
    <source>
        <dbReference type="ARBA" id="ARBA00023180"/>
    </source>
</evidence>
<feature type="chain" id="PRO_5040155114" description="Ionotropic glutamate receptor C-terminal domain-containing protein" evidence="9">
    <location>
        <begin position="19"/>
        <end position="628"/>
    </location>
</feature>
<reference evidence="10" key="1">
    <citation type="submission" date="2022-07" db="EMBL/GenBank/DDBJ databases">
        <authorList>
            <person name="Trinca V."/>
            <person name="Uliana J.V.C."/>
            <person name="Torres T.T."/>
            <person name="Ward R.J."/>
            <person name="Monesi N."/>
        </authorList>
    </citation>
    <scope>NUCLEOTIDE SEQUENCE</scope>
    <source>
        <strain evidence="10">HSMRA1968</strain>
        <tissue evidence="10">Whole embryos</tissue>
    </source>
</reference>
<feature type="transmembrane region" description="Helical" evidence="8">
    <location>
        <begin position="325"/>
        <end position="345"/>
    </location>
</feature>
<evidence type="ECO:0000313" key="10">
    <source>
        <dbReference type="EMBL" id="KAJ6642098.1"/>
    </source>
</evidence>
<evidence type="ECO:0008006" key="12">
    <source>
        <dbReference type="Google" id="ProtNLM"/>
    </source>
</evidence>
<evidence type="ECO:0000313" key="11">
    <source>
        <dbReference type="Proteomes" id="UP001151699"/>
    </source>
</evidence>
<evidence type="ECO:0000256" key="2">
    <source>
        <dbReference type="ARBA" id="ARBA00022475"/>
    </source>
</evidence>
<dbReference type="SUPFAM" id="SSF53850">
    <property type="entry name" value="Periplasmic binding protein-like II"/>
    <property type="match status" value="1"/>
</dbReference>
<evidence type="ECO:0000256" key="3">
    <source>
        <dbReference type="ARBA" id="ARBA00022692"/>
    </source>
</evidence>
<proteinExistence type="predicted"/>
<evidence type="ECO:0000256" key="8">
    <source>
        <dbReference type="SAM" id="Phobius"/>
    </source>
</evidence>
<keyword evidence="9" id="KW-0732">Signal</keyword>
<dbReference type="Gene3D" id="3.40.190.10">
    <property type="entry name" value="Periplasmic binding protein-like II"/>
    <property type="match status" value="1"/>
</dbReference>
<keyword evidence="3 8" id="KW-0812">Transmembrane</keyword>
<organism evidence="10 11">
    <name type="scientific">Pseudolycoriella hygida</name>
    <dbReference type="NCBI Taxonomy" id="35572"/>
    <lineage>
        <taxon>Eukaryota</taxon>
        <taxon>Metazoa</taxon>
        <taxon>Ecdysozoa</taxon>
        <taxon>Arthropoda</taxon>
        <taxon>Hexapoda</taxon>
        <taxon>Insecta</taxon>
        <taxon>Pterygota</taxon>
        <taxon>Neoptera</taxon>
        <taxon>Endopterygota</taxon>
        <taxon>Diptera</taxon>
        <taxon>Nematocera</taxon>
        <taxon>Sciaroidea</taxon>
        <taxon>Sciaridae</taxon>
        <taxon>Pseudolycoriella</taxon>
    </lineage>
</organism>
<keyword evidence="2" id="KW-1003">Cell membrane</keyword>
<feature type="signal peptide" evidence="9">
    <location>
        <begin position="1"/>
        <end position="18"/>
    </location>
</feature>
<dbReference type="GO" id="GO:0005886">
    <property type="term" value="C:plasma membrane"/>
    <property type="evidence" value="ECO:0007669"/>
    <property type="project" value="UniProtKB-SubCell"/>
</dbReference>
<keyword evidence="4 8" id="KW-1133">Transmembrane helix</keyword>
<name>A0A9Q0N1U6_9DIPT</name>
<feature type="transmembrane region" description="Helical" evidence="8">
    <location>
        <begin position="575"/>
        <end position="597"/>
    </location>
</feature>
<sequence length="628" mass="73407">MTTIRILFFVHWLRLFEANPHFEQSIFFKRTVDLSKGIEYPFAQECLQVVSDSNNEVGQMMVAFRLASFYVRSERSLELRDIMTERKGQCETFLIFVERMNKVNKMLTSIQTSAKQFFPFTKIYFHFEHQHNSTTDREIMFLLRKFLLNNALFGYVLEYKDNGNELQILTTDLLTNDIRSPVASSLPKELLHPLLDTHSIKKRFRISLFNCPPYTIYLEDDDGTVMMDTMDGLEYRLMHEITKSWKKNFKFRDFTKVKINPYAKILDDLSNESSDMAMCALWLVEDINRNFDLSTFYVNQCLTFLVPKPIKLNEATAIYTTLHSYVWLLFSFFLLLSIFLLNNIAKIEKRLNGSDSVFTDITVTVIETLNTATSHSVVHFPYNQTSVKLVLTSWIFLSFWMGISYTTIYASRLTSPSYEKPINTVKEVIDKELFICNAYFDVSTMEPLRESVHEEYRQLANRSIVYGENFKYRRQMITERRCAIFEVLLRKKYVSLLKLKGDLELVGDLRPMRNCITTHFTGSTEQAMLNKCDVQYQESGIVQKWHSDILRPSQYITTLFDDYPDQYKSTHSITILNVSGAFFLLGIGLLLASLAYVAELVKNRRENDALTLGRMLARNDGLQIRFIY</sequence>
<dbReference type="PANTHER" id="PTHR42643">
    <property type="entry name" value="IONOTROPIC RECEPTOR 20A-RELATED"/>
    <property type="match status" value="1"/>
</dbReference>
<comment type="subcellular location">
    <subcellularLocation>
        <location evidence="1">Cell membrane</location>
        <topology evidence="1">Multi-pass membrane protein</topology>
    </subcellularLocation>
</comment>
<evidence type="ECO:0000256" key="9">
    <source>
        <dbReference type="SAM" id="SignalP"/>
    </source>
</evidence>
<dbReference type="EMBL" id="WJQU01000002">
    <property type="protein sequence ID" value="KAJ6642098.1"/>
    <property type="molecule type" value="Genomic_DNA"/>
</dbReference>
<protein>
    <recommendedName>
        <fullName evidence="12">Ionotropic glutamate receptor C-terminal domain-containing protein</fullName>
    </recommendedName>
</protein>
<dbReference type="Proteomes" id="UP001151699">
    <property type="component" value="Chromosome B"/>
</dbReference>
<keyword evidence="6" id="KW-0675">Receptor</keyword>
<accession>A0A9Q0N1U6</accession>
<dbReference type="OrthoDB" id="8010639at2759"/>
<evidence type="ECO:0000256" key="1">
    <source>
        <dbReference type="ARBA" id="ARBA00004651"/>
    </source>
</evidence>
<dbReference type="InterPro" id="IPR052192">
    <property type="entry name" value="Insect_Ionotropic_Sensory_Rcpt"/>
</dbReference>
<evidence type="ECO:0000256" key="5">
    <source>
        <dbReference type="ARBA" id="ARBA00023136"/>
    </source>
</evidence>
<dbReference type="PANTHER" id="PTHR42643:SF30">
    <property type="entry name" value="IONOTROPIC RECEPTOR 40A-RELATED"/>
    <property type="match status" value="1"/>
</dbReference>
<evidence type="ECO:0000256" key="6">
    <source>
        <dbReference type="ARBA" id="ARBA00023170"/>
    </source>
</evidence>
<keyword evidence="5 8" id="KW-0472">Membrane</keyword>
<evidence type="ECO:0000256" key="4">
    <source>
        <dbReference type="ARBA" id="ARBA00022989"/>
    </source>
</evidence>
<keyword evidence="11" id="KW-1185">Reference proteome</keyword>
<feature type="transmembrane region" description="Helical" evidence="8">
    <location>
        <begin position="389"/>
        <end position="410"/>
    </location>
</feature>
<gene>
    <name evidence="10" type="ORF">Bhyg_07044</name>
</gene>
<dbReference type="AlphaFoldDB" id="A0A9Q0N1U6"/>
<keyword evidence="7" id="KW-0325">Glycoprotein</keyword>
<comment type="caution">
    <text evidence="10">The sequence shown here is derived from an EMBL/GenBank/DDBJ whole genome shotgun (WGS) entry which is preliminary data.</text>
</comment>